<dbReference type="EMBL" id="CALYLO010000003">
    <property type="protein sequence ID" value="CAH8245129.1"/>
    <property type="molecule type" value="Genomic_DNA"/>
</dbReference>
<evidence type="ECO:0000313" key="4">
    <source>
        <dbReference type="EMBL" id="CAH8249359.1"/>
    </source>
</evidence>
<evidence type="ECO:0000313" key="6">
    <source>
        <dbReference type="Proteomes" id="UP001154322"/>
    </source>
</evidence>
<gene>
    <name evidence="1" type="ORF">WJ0W_002359</name>
    <name evidence="2" type="ORF">WJ0W_004104</name>
    <name evidence="3" type="ORF">WJ0W_006033</name>
    <name evidence="4" type="ORF">WJ0W_006545</name>
    <name evidence="5" type="ORF">WJ0W_007034</name>
</gene>
<accession>A0ABM9GAT5</accession>
<dbReference type="EMBL" id="CALYLO010000013">
    <property type="protein sequence ID" value="CAH8248849.1"/>
    <property type="molecule type" value="Genomic_DNA"/>
</dbReference>
<evidence type="ECO:0000313" key="5">
    <source>
        <dbReference type="EMBL" id="CAH8249850.1"/>
    </source>
</evidence>
<comment type="caution">
    <text evidence="3">The sequence shown here is derived from an EMBL/GenBank/DDBJ whole genome shotgun (WGS) entry which is preliminary data.</text>
</comment>
<evidence type="ECO:0000313" key="3">
    <source>
        <dbReference type="EMBL" id="CAH8248849.1"/>
    </source>
</evidence>
<dbReference type="EMBL" id="CALYLO010000016">
    <property type="protein sequence ID" value="CAH8249359.1"/>
    <property type="molecule type" value="Genomic_DNA"/>
</dbReference>
<protein>
    <recommendedName>
        <fullName evidence="7">DUF2612 domain-containing protein</fullName>
    </recommendedName>
</protein>
<evidence type="ECO:0000313" key="1">
    <source>
        <dbReference type="EMBL" id="CAH8245129.1"/>
    </source>
</evidence>
<keyword evidence="6" id="KW-1185">Reference proteome</keyword>
<evidence type="ECO:0008006" key="7">
    <source>
        <dbReference type="Google" id="ProtNLM"/>
    </source>
</evidence>
<reference evidence="3" key="1">
    <citation type="submission" date="2022-06" db="EMBL/GenBank/DDBJ databases">
        <authorList>
            <person name="Dietemann V."/>
            <person name="Ory F."/>
            <person name="Dainat B."/>
            <person name="Oberhansli S."/>
        </authorList>
    </citation>
    <scope>NUCLEOTIDE SEQUENCE</scope>
    <source>
        <strain evidence="3">Ena-SAMPLE-TAB-26-04-2022-14:26:32:270-5432</strain>
    </source>
</reference>
<dbReference type="RefSeq" id="WP_213431202.1">
    <property type="nucleotide sequence ID" value="NZ_AP031286.1"/>
</dbReference>
<evidence type="ECO:0000313" key="2">
    <source>
        <dbReference type="EMBL" id="CAH8246872.1"/>
    </source>
</evidence>
<name>A0ABM9GAT5_9BACL</name>
<proteinExistence type="predicted"/>
<dbReference type="EMBL" id="CALYLO010000020">
    <property type="protein sequence ID" value="CAH8249850.1"/>
    <property type="molecule type" value="Genomic_DNA"/>
</dbReference>
<sequence length="213" mass="23534">MFSVKDMLGRFTDAYNKNPESNLGKLVSILHSQLTSLEDTLDKIQEWRDIDRARGTTLDRIGENVVQPRGAATDEIYRILLKSKVARNLSKTDINTIIEVLALALDCDFSEIRIEEKHADPNEPEPAALSLLRVPIARLNEVGMSPYQFAQIIQKTVAAGVRVAQIDLSGTFLLASKRAEVEKSKFGLADIAMTTGGTLGTVYMPGNDYELPI</sequence>
<dbReference type="EMBL" id="CALYLO010000006">
    <property type="protein sequence ID" value="CAH8246872.1"/>
    <property type="molecule type" value="Genomic_DNA"/>
</dbReference>
<organism evidence="3 6">
    <name type="scientific">Paenibacillus melissococcoides</name>
    <dbReference type="NCBI Taxonomy" id="2912268"/>
    <lineage>
        <taxon>Bacteria</taxon>
        <taxon>Bacillati</taxon>
        <taxon>Bacillota</taxon>
        <taxon>Bacilli</taxon>
        <taxon>Bacillales</taxon>
        <taxon>Paenibacillaceae</taxon>
        <taxon>Paenibacillus</taxon>
    </lineage>
</organism>
<dbReference type="Proteomes" id="UP001154322">
    <property type="component" value="Unassembled WGS sequence"/>
</dbReference>